<accession>A0ACC0G382</accession>
<comment type="caution">
    <text evidence="1">The sequence shown here is derived from an EMBL/GenBank/DDBJ whole genome shotgun (WGS) entry which is preliminary data.</text>
</comment>
<name>A0ACC0G382_9ERIC</name>
<keyword evidence="2" id="KW-1185">Reference proteome</keyword>
<reference evidence="1 2" key="1">
    <citation type="journal article" date="2022" name="Plant J.">
        <title>Chromosome-level genome of Camellia lanceoleosa provides a valuable resource for understanding genome evolution and self-incompatibility.</title>
        <authorList>
            <person name="Gong W."/>
            <person name="Xiao S."/>
            <person name="Wang L."/>
            <person name="Liao Z."/>
            <person name="Chang Y."/>
            <person name="Mo W."/>
            <person name="Hu G."/>
            <person name="Li W."/>
            <person name="Zhao G."/>
            <person name="Zhu H."/>
            <person name="Hu X."/>
            <person name="Ji K."/>
            <person name="Xiang X."/>
            <person name="Song Q."/>
            <person name="Yuan D."/>
            <person name="Jin S."/>
            <person name="Zhang L."/>
        </authorList>
    </citation>
    <scope>NUCLEOTIDE SEQUENCE [LARGE SCALE GENOMIC DNA]</scope>
    <source>
        <strain evidence="1">SQ_2022a</strain>
    </source>
</reference>
<organism evidence="1 2">
    <name type="scientific">Camellia lanceoleosa</name>
    <dbReference type="NCBI Taxonomy" id="1840588"/>
    <lineage>
        <taxon>Eukaryota</taxon>
        <taxon>Viridiplantae</taxon>
        <taxon>Streptophyta</taxon>
        <taxon>Embryophyta</taxon>
        <taxon>Tracheophyta</taxon>
        <taxon>Spermatophyta</taxon>
        <taxon>Magnoliopsida</taxon>
        <taxon>eudicotyledons</taxon>
        <taxon>Gunneridae</taxon>
        <taxon>Pentapetalae</taxon>
        <taxon>asterids</taxon>
        <taxon>Ericales</taxon>
        <taxon>Theaceae</taxon>
        <taxon>Camellia</taxon>
    </lineage>
</organism>
<protein>
    <submittedName>
        <fullName evidence="1">Uncharacterized protein</fullName>
    </submittedName>
</protein>
<sequence>MTSGSKRITSHSWMQISFRRTILFGLSIPCEFHMLVCQGKNIVFMYSGGFHLVELKSFLVKKAMTYIYLYLLTFDQRC</sequence>
<gene>
    <name evidence="1" type="ORF">LOK49_LG11G01869</name>
</gene>
<evidence type="ECO:0000313" key="2">
    <source>
        <dbReference type="Proteomes" id="UP001060215"/>
    </source>
</evidence>
<proteinExistence type="predicted"/>
<evidence type="ECO:0000313" key="1">
    <source>
        <dbReference type="EMBL" id="KAI7995430.1"/>
    </source>
</evidence>
<dbReference type="Proteomes" id="UP001060215">
    <property type="component" value="Chromosome 12"/>
</dbReference>
<dbReference type="EMBL" id="CM045769">
    <property type="protein sequence ID" value="KAI7995430.1"/>
    <property type="molecule type" value="Genomic_DNA"/>
</dbReference>